<gene>
    <name evidence="2" type="ORF">AOLFYP35_00070</name>
</gene>
<sequence>MTTIDLPLVQDCSVSECSYNNNGCAAGAVTIGYGRTCSTFVPLSIRGGLERKSPVVGACQKADCSFNTDLECTASAIRVGSTSADCLTYQAR</sequence>
<dbReference type="AlphaFoldDB" id="A0A6N2QYZ2"/>
<feature type="domain" description="DUF1540" evidence="1">
    <location>
        <begin position="12"/>
        <end position="32"/>
    </location>
</feature>
<dbReference type="InterPro" id="IPR011437">
    <property type="entry name" value="DUF1540"/>
</dbReference>
<protein>
    <recommendedName>
        <fullName evidence="1">DUF1540 domain-containing protein</fullName>
    </recommendedName>
</protein>
<dbReference type="Pfam" id="PF07561">
    <property type="entry name" value="DUF1540"/>
    <property type="match status" value="2"/>
</dbReference>
<proteinExistence type="predicted"/>
<organism evidence="2">
    <name type="scientific">Schaalia odontolytica</name>
    <dbReference type="NCBI Taxonomy" id="1660"/>
    <lineage>
        <taxon>Bacteria</taxon>
        <taxon>Bacillati</taxon>
        <taxon>Actinomycetota</taxon>
        <taxon>Actinomycetes</taxon>
        <taxon>Actinomycetales</taxon>
        <taxon>Actinomycetaceae</taxon>
        <taxon>Schaalia</taxon>
    </lineage>
</organism>
<name>A0A6N2QYZ2_9ACTO</name>
<reference evidence="2" key="1">
    <citation type="submission" date="2019-11" db="EMBL/GenBank/DDBJ databases">
        <authorList>
            <person name="Feng L."/>
        </authorList>
    </citation>
    <scope>NUCLEOTIDE SEQUENCE</scope>
    <source>
        <strain evidence="2">AodontolyticusLFYP35</strain>
    </source>
</reference>
<evidence type="ECO:0000313" key="2">
    <source>
        <dbReference type="EMBL" id="VYS73191.1"/>
    </source>
</evidence>
<dbReference type="EMBL" id="CACRSM010000001">
    <property type="protein sequence ID" value="VYS73191.1"/>
    <property type="molecule type" value="Genomic_DNA"/>
</dbReference>
<accession>A0A6N2QYZ2</accession>
<evidence type="ECO:0000259" key="1">
    <source>
        <dbReference type="Pfam" id="PF07561"/>
    </source>
</evidence>
<feature type="domain" description="DUF1540" evidence="1">
    <location>
        <begin position="59"/>
        <end position="89"/>
    </location>
</feature>